<dbReference type="Pfam" id="PF18773">
    <property type="entry name" value="Importin_rep"/>
    <property type="match status" value="1"/>
</dbReference>
<dbReference type="InterPro" id="IPR040709">
    <property type="entry name" value="Importin_rep_1"/>
</dbReference>
<dbReference type="InterPro" id="IPR016024">
    <property type="entry name" value="ARM-type_fold"/>
</dbReference>
<evidence type="ECO:0000256" key="6">
    <source>
        <dbReference type="ARBA" id="ARBA00023242"/>
    </source>
</evidence>
<dbReference type="Gene3D" id="1.25.10.10">
    <property type="entry name" value="Leucine-rich Repeat Variant"/>
    <property type="match status" value="1"/>
</dbReference>
<evidence type="ECO:0000313" key="9">
    <source>
        <dbReference type="Proteomes" id="UP000078540"/>
    </source>
</evidence>
<dbReference type="EMBL" id="KQ976601">
    <property type="protein sequence ID" value="KYM79424.1"/>
    <property type="molecule type" value="Genomic_DNA"/>
</dbReference>
<dbReference type="AlphaFoldDB" id="A0A151I0T8"/>
<dbReference type="PANTHER" id="PTHR12363">
    <property type="entry name" value="TRANSPORTIN 3 AND IMPORTIN 13"/>
    <property type="match status" value="1"/>
</dbReference>
<organism evidence="8 9">
    <name type="scientific">Atta colombica</name>
    <dbReference type="NCBI Taxonomy" id="520822"/>
    <lineage>
        <taxon>Eukaryota</taxon>
        <taxon>Metazoa</taxon>
        <taxon>Ecdysozoa</taxon>
        <taxon>Arthropoda</taxon>
        <taxon>Hexapoda</taxon>
        <taxon>Insecta</taxon>
        <taxon>Pterygota</taxon>
        <taxon>Neoptera</taxon>
        <taxon>Endopterygota</taxon>
        <taxon>Hymenoptera</taxon>
        <taxon>Apocrita</taxon>
        <taxon>Aculeata</taxon>
        <taxon>Formicoidea</taxon>
        <taxon>Formicidae</taxon>
        <taxon>Myrmicinae</taxon>
        <taxon>Atta</taxon>
    </lineage>
</organism>
<comment type="similarity">
    <text evidence="2">Belongs to the importin beta family.</text>
</comment>
<name>A0A151I0T8_9HYME</name>
<feature type="domain" description="Exportin-1/Importin-beta-like" evidence="7">
    <location>
        <begin position="167"/>
        <end position="285"/>
    </location>
</feature>
<dbReference type="GO" id="GO:0005634">
    <property type="term" value="C:nucleus"/>
    <property type="evidence" value="ECO:0007669"/>
    <property type="project" value="UniProtKB-SubCell"/>
</dbReference>
<gene>
    <name evidence="8" type="ORF">ALC53_10112</name>
</gene>
<dbReference type="InterPro" id="IPR013598">
    <property type="entry name" value="Exportin-1/Importin-b-like"/>
</dbReference>
<sequence>MMKYSKHSLLEIERRISQSNFWKNVVSNLTNCGSHVSDIEDNKNMLKGSKESNVQSVQSYDQDVGPAVCTDDEDIMMRFLPSNIAVKIKLNILYSFLAVEEIRRGVHSSQAASNCAILRISYEVQFFAATTLHAKISKQWNEVPEAEYPVLRERLLNSVKRPNIPLCILTKLCQALAAFVANVYSAENREHDRSIVDELLDILPYDSPSALELLLRVLSTLPVEYQKRHEAKNTKLREALVNLINSWCQTAWFLQQVFSMCNPDSQGNDGILYSLGLECAQLWLKIGQLPLETSGQIYPYLLVAAGHYAPNKDENHGDDDNIKSWDIVQDCLIMIVTHYELHKRPQTFWEWARNLVLLAKQYNRKYFCEILTAIGEAHSRAFLVALAENSNEAHTWTAMGLIELLLECSELEGRYPTDETRSCIPFGFWYALQDDLATLDQPLDNRALEALKPIYFRLAQALLRKSMLPTSPSERGNADERELFRCYRQDVADTLDYCYSVLGSDLLALLGQKLSLEDSPWTHIESTLHAFKALSESVGTQEYCYIPALINLIIVHIPYHLYPEEVLICACSTLGAYAEWIGEHPEPWLEKVLHLVTQGLTRGSMTAPFASMALKDLTRECGPYLGPYAPSILHTISQTLPNVEPGGGEGLRLMYAAGKLLNALPSMEEQLLHLEATLGLCVTKIKELLGQPLFTARLGVTNYLKMATMFFSTIDGVIGKAVLDGVLPIFNQIITHPEWSQDNATLEAMHMCAQRSVAALRQPEIEARPLLSILSTSYKIWPHPAALNLLKQLVLLFGRDPDNVVSPVLAEMSSLTLNGVKVCRSVQGDLSEWSDLMEAYMGVLAQICKKNARLLLQIPDQIPDMLQCGIACLMLPETATAKAAGYFLSHAIVQSPHLQTFIQPIGQELVAAILHCVGGAMPHNNLEPHAEVLLALNKTCPEWTAQWLRVGLENQKNLAAVLQKEDITRILRERTNRGRLCDVLKEFNKQCRQKTGI</sequence>
<evidence type="ECO:0000256" key="5">
    <source>
        <dbReference type="ARBA" id="ARBA00022737"/>
    </source>
</evidence>
<dbReference type="Pfam" id="PF18806">
    <property type="entry name" value="Importin_rep_3"/>
    <property type="match status" value="1"/>
</dbReference>
<dbReference type="SUPFAM" id="SSF48371">
    <property type="entry name" value="ARM repeat"/>
    <property type="match status" value="1"/>
</dbReference>
<dbReference type="InterPro" id="IPR051345">
    <property type="entry name" value="Importin_beta-like_NTR"/>
</dbReference>
<evidence type="ECO:0000256" key="1">
    <source>
        <dbReference type="ARBA" id="ARBA00004123"/>
    </source>
</evidence>
<dbReference type="Proteomes" id="UP000078540">
    <property type="component" value="Unassembled WGS sequence"/>
</dbReference>
<dbReference type="GO" id="GO:0006606">
    <property type="term" value="P:protein import into nucleus"/>
    <property type="evidence" value="ECO:0007669"/>
    <property type="project" value="TreeGrafter"/>
</dbReference>
<evidence type="ECO:0000256" key="2">
    <source>
        <dbReference type="ARBA" id="ARBA00007991"/>
    </source>
</evidence>
<dbReference type="InterPro" id="IPR040520">
    <property type="entry name" value="Importin_rep_3"/>
</dbReference>
<keyword evidence="4" id="KW-0813">Transport</keyword>
<protein>
    <recommendedName>
        <fullName evidence="3">Importin-13</fullName>
    </recommendedName>
</protein>
<keyword evidence="9" id="KW-1185">Reference proteome</keyword>
<reference evidence="8 9" key="1">
    <citation type="submission" date="2015-09" db="EMBL/GenBank/DDBJ databases">
        <title>Atta colombica WGS genome.</title>
        <authorList>
            <person name="Nygaard S."/>
            <person name="Hu H."/>
            <person name="Boomsma J."/>
            <person name="Zhang G."/>
        </authorList>
    </citation>
    <scope>NUCLEOTIDE SEQUENCE [LARGE SCALE GENOMIC DNA]</scope>
    <source>
        <strain evidence="8">Treedump-2</strain>
        <tissue evidence="8">Whole body</tissue>
    </source>
</reference>
<evidence type="ECO:0000256" key="3">
    <source>
        <dbReference type="ARBA" id="ARBA00016020"/>
    </source>
</evidence>
<dbReference type="InterPro" id="IPR011989">
    <property type="entry name" value="ARM-like"/>
</dbReference>
<dbReference type="PANTHER" id="PTHR12363:SF33">
    <property type="entry name" value="IMPORTIN-13"/>
    <property type="match status" value="1"/>
</dbReference>
<evidence type="ECO:0000259" key="7">
    <source>
        <dbReference type="Pfam" id="PF08389"/>
    </source>
</evidence>
<evidence type="ECO:0000313" key="8">
    <source>
        <dbReference type="EMBL" id="KYM79424.1"/>
    </source>
</evidence>
<evidence type="ECO:0000256" key="4">
    <source>
        <dbReference type="ARBA" id="ARBA00022448"/>
    </source>
</evidence>
<dbReference type="Pfam" id="PF08389">
    <property type="entry name" value="Xpo1"/>
    <property type="match status" value="1"/>
</dbReference>
<keyword evidence="6" id="KW-0539">Nucleus</keyword>
<dbReference type="STRING" id="520822.A0A151I0T8"/>
<accession>A0A151I0T8</accession>
<keyword evidence="5" id="KW-0677">Repeat</keyword>
<comment type="subcellular location">
    <subcellularLocation>
        <location evidence="1">Nucleus</location>
    </subcellularLocation>
</comment>
<dbReference type="GO" id="GO:0005737">
    <property type="term" value="C:cytoplasm"/>
    <property type="evidence" value="ECO:0007669"/>
    <property type="project" value="TreeGrafter"/>
</dbReference>
<proteinExistence type="inferred from homology"/>